<organism evidence="1 2">
    <name type="scientific">Pseudoclavibacter helvolus</name>
    <dbReference type="NCBI Taxonomy" id="255205"/>
    <lineage>
        <taxon>Bacteria</taxon>
        <taxon>Bacillati</taxon>
        <taxon>Actinomycetota</taxon>
        <taxon>Actinomycetes</taxon>
        <taxon>Micrococcales</taxon>
        <taxon>Microbacteriaceae</taxon>
        <taxon>Pseudoclavibacter</taxon>
    </lineage>
</organism>
<proteinExistence type="predicted"/>
<evidence type="ECO:0000313" key="2">
    <source>
        <dbReference type="Proteomes" id="UP000545286"/>
    </source>
</evidence>
<protein>
    <submittedName>
        <fullName evidence="1">Uncharacterized protein</fullName>
    </submittedName>
</protein>
<dbReference type="EMBL" id="JACHWJ010000001">
    <property type="protein sequence ID" value="MBB2956782.1"/>
    <property type="molecule type" value="Genomic_DNA"/>
</dbReference>
<reference evidence="1 2" key="1">
    <citation type="submission" date="2020-08" db="EMBL/GenBank/DDBJ databases">
        <title>Sequencing the genomes of 1000 actinobacteria strains.</title>
        <authorList>
            <person name="Klenk H.-P."/>
        </authorList>
    </citation>
    <scope>NUCLEOTIDE SEQUENCE [LARGE SCALE GENOMIC DNA]</scope>
    <source>
        <strain evidence="1 2">DSM 20419</strain>
    </source>
</reference>
<gene>
    <name evidence="1" type="ORF">FHX72_000894</name>
</gene>
<dbReference type="AlphaFoldDB" id="A0A7W4ULR2"/>
<comment type="caution">
    <text evidence="1">The sequence shown here is derived from an EMBL/GenBank/DDBJ whole genome shotgun (WGS) entry which is preliminary data.</text>
</comment>
<accession>A0A7W4ULR2</accession>
<name>A0A7W4ULR2_9MICO</name>
<sequence length="269" mass="29448">MNDFAVHIERADGARLTLFTGATYGGSKHGLGIRAGGFTGWSRRKMRGNATSRPFQHGDILGKRHRDGQKITLEAIASTATQFEMDALDEEVTGFLTEGEECRLIVDKPGEQRWVDAVLDEVDFDQLHYQPRANVLMSFIAPDAVRYGKEHRNVPVPVGATVELDNWGSLPAWPSMVVTAASSTPNGYALRLLSATDETLGYWRIGAALTSPHTLDFKRAQVRWGGVVRWGAVHSGTPFQIPRSGVSKLRLEYPGVGSASATITYADSY</sequence>
<dbReference type="RefSeq" id="WP_183623202.1">
    <property type="nucleotide sequence ID" value="NZ_JACHWJ010000001.1"/>
</dbReference>
<evidence type="ECO:0000313" key="1">
    <source>
        <dbReference type="EMBL" id="MBB2956782.1"/>
    </source>
</evidence>
<keyword evidence="2" id="KW-1185">Reference proteome</keyword>
<dbReference type="Proteomes" id="UP000545286">
    <property type="component" value="Unassembled WGS sequence"/>
</dbReference>